<reference evidence="1 2" key="1">
    <citation type="submission" date="2019-06" db="EMBL/GenBank/DDBJ databases">
        <title>WGS assembly of Gossypium darwinii.</title>
        <authorList>
            <person name="Chen Z.J."/>
            <person name="Sreedasyam A."/>
            <person name="Ando A."/>
            <person name="Song Q."/>
            <person name="De L."/>
            <person name="Hulse-Kemp A."/>
            <person name="Ding M."/>
            <person name="Ye W."/>
            <person name="Kirkbride R."/>
            <person name="Jenkins J."/>
            <person name="Plott C."/>
            <person name="Lovell J."/>
            <person name="Lin Y.-M."/>
            <person name="Vaughn R."/>
            <person name="Liu B."/>
            <person name="Li W."/>
            <person name="Simpson S."/>
            <person name="Scheffler B."/>
            <person name="Saski C."/>
            <person name="Grover C."/>
            <person name="Hu G."/>
            <person name="Conover J."/>
            <person name="Carlson J."/>
            <person name="Shu S."/>
            <person name="Boston L."/>
            <person name="Williams M."/>
            <person name="Peterson D."/>
            <person name="Mcgee K."/>
            <person name="Jones D."/>
            <person name="Wendel J."/>
            <person name="Stelly D."/>
            <person name="Grimwood J."/>
            <person name="Schmutz J."/>
        </authorList>
    </citation>
    <scope>NUCLEOTIDE SEQUENCE [LARGE SCALE GENOMIC DNA]</scope>
    <source>
        <strain evidence="1">1808015.09</strain>
    </source>
</reference>
<proteinExistence type="predicted"/>
<organism evidence="1 2">
    <name type="scientific">Gossypium darwinii</name>
    <name type="common">Darwin's cotton</name>
    <name type="synonym">Gossypium barbadense var. darwinii</name>
    <dbReference type="NCBI Taxonomy" id="34276"/>
    <lineage>
        <taxon>Eukaryota</taxon>
        <taxon>Viridiplantae</taxon>
        <taxon>Streptophyta</taxon>
        <taxon>Embryophyta</taxon>
        <taxon>Tracheophyta</taxon>
        <taxon>Spermatophyta</taxon>
        <taxon>Magnoliopsida</taxon>
        <taxon>eudicotyledons</taxon>
        <taxon>Gunneridae</taxon>
        <taxon>Pentapetalae</taxon>
        <taxon>rosids</taxon>
        <taxon>malvids</taxon>
        <taxon>Malvales</taxon>
        <taxon>Malvaceae</taxon>
        <taxon>Malvoideae</taxon>
        <taxon>Gossypium</taxon>
    </lineage>
</organism>
<evidence type="ECO:0000313" key="1">
    <source>
        <dbReference type="EMBL" id="TYG65124.1"/>
    </source>
</evidence>
<name>A0A5D2C693_GOSDA</name>
<protein>
    <submittedName>
        <fullName evidence="1">Uncharacterized protein</fullName>
    </submittedName>
</protein>
<dbReference type="AlphaFoldDB" id="A0A5D2C693"/>
<gene>
    <name evidence="1" type="ORF">ES288_D06G160400v1</name>
</gene>
<dbReference type="Proteomes" id="UP000323506">
    <property type="component" value="Chromosome D06"/>
</dbReference>
<evidence type="ECO:0000313" key="2">
    <source>
        <dbReference type="Proteomes" id="UP000323506"/>
    </source>
</evidence>
<accession>A0A5D2C693</accession>
<sequence length="102" mass="11557">MVLGMWRRHFVYRGRSVFIFLLEIPFGHIRPSPLTNQPNSGTFGGDHRSQLKLFIFSFTTKPSPLRNIASISTPSPLSESRSVTVDSLSLTARPLRNRNRTS</sequence>
<keyword evidence="2" id="KW-1185">Reference proteome</keyword>
<dbReference type="EMBL" id="CM017706">
    <property type="protein sequence ID" value="TYG65124.1"/>
    <property type="molecule type" value="Genomic_DNA"/>
</dbReference>